<sequence>MTEKEQIDVLIVCALKDEFEQVLQIKDGIDSTGWGEITLSSGRLAADARFAGKDNAAISVRVTWSSYMGREEASALVHSMLSEAEFKCIAMTGICAGRRGKVSLGDVIFAERLWSYDAGKLIKEGDIEVFQGDMLQYRPDTEIVQRMQNLSVDLSAWPISRPKYPLENQENWVIQCLANKIKPFEHDEFDTKCADWQSVLARLLKKKLVTKELTLTNSGLEKANELNLWHPKGLPEPEPFQIHVAPIATGAAVVEDSGLFSRLSQSMRKVLGVDMEASALGAVGSINRIPVIVAKAVSDFGDTFKDDQYRHFASQASAQCMLKFFRDNADMFTHHQEVELMNVSTDDLIGFLAEEYPDIADARALWKRAGGRNSDIASNSRPKDMWLNIWQKSVNGAAVKPTDLLNTVAHDYPESDLIKSFLTHLSVNEKLY</sequence>
<dbReference type="Proteomes" id="UP000027192">
    <property type="component" value="Unassembled WGS sequence"/>
</dbReference>
<dbReference type="OrthoDB" id="2988699at2"/>
<accession>A0A066RVN2</accession>
<dbReference type="SUPFAM" id="SSF53167">
    <property type="entry name" value="Purine and uridine phosphorylases"/>
    <property type="match status" value="1"/>
</dbReference>
<dbReference type="PANTHER" id="PTHR46832:SF1">
    <property type="entry name" value="5'-METHYLTHIOADENOSINE_S-ADENOSYLHOMOCYSTEINE NUCLEOSIDASE"/>
    <property type="match status" value="1"/>
</dbReference>
<dbReference type="PANTHER" id="PTHR46832">
    <property type="entry name" value="5'-METHYLTHIOADENOSINE/S-ADENOSYLHOMOCYSTEINE NUCLEOSIDASE"/>
    <property type="match status" value="1"/>
</dbReference>
<dbReference type="GO" id="GO:0008782">
    <property type="term" value="F:adenosylhomocysteine nucleosidase activity"/>
    <property type="evidence" value="ECO:0007669"/>
    <property type="project" value="TreeGrafter"/>
</dbReference>
<dbReference type="GO" id="GO:0009116">
    <property type="term" value="P:nucleoside metabolic process"/>
    <property type="evidence" value="ECO:0007669"/>
    <property type="project" value="InterPro"/>
</dbReference>
<proteinExistence type="predicted"/>
<dbReference type="AlphaFoldDB" id="A0A066RVN2"/>
<protein>
    <submittedName>
        <fullName evidence="1">Uncharacterized protein</fullName>
    </submittedName>
</protein>
<dbReference type="GO" id="GO:0005829">
    <property type="term" value="C:cytosol"/>
    <property type="evidence" value="ECO:0007669"/>
    <property type="project" value="TreeGrafter"/>
</dbReference>
<name>A0A066RVN2_9GAMM</name>
<reference evidence="1 2" key="1">
    <citation type="submission" date="2014-04" db="EMBL/GenBank/DDBJ databases">
        <title>Draft genome sequence of Photobacterium halotolerans S2753: a solonamide, ngercheumicin and holomycin producer.</title>
        <authorList>
            <person name="Machado H.R."/>
            <person name="Gram L."/>
        </authorList>
    </citation>
    <scope>NUCLEOTIDE SEQUENCE [LARGE SCALE GENOMIC DNA]</scope>
    <source>
        <strain evidence="1 2">S2753</strain>
    </source>
</reference>
<evidence type="ECO:0000313" key="1">
    <source>
        <dbReference type="EMBL" id="KDM93146.1"/>
    </source>
</evidence>
<keyword evidence="2" id="KW-1185">Reference proteome</keyword>
<dbReference type="Gene3D" id="3.40.50.1580">
    <property type="entry name" value="Nucleoside phosphorylase domain"/>
    <property type="match status" value="1"/>
</dbReference>
<dbReference type="EMBL" id="JMIB01000004">
    <property type="protein sequence ID" value="KDM93146.1"/>
    <property type="molecule type" value="Genomic_DNA"/>
</dbReference>
<dbReference type="RefSeq" id="WP_036748657.1">
    <property type="nucleotide sequence ID" value="NZ_JAGSGC010000002.1"/>
</dbReference>
<dbReference type="GO" id="GO:0019284">
    <property type="term" value="P:L-methionine salvage from S-adenosylmethionine"/>
    <property type="evidence" value="ECO:0007669"/>
    <property type="project" value="TreeGrafter"/>
</dbReference>
<dbReference type="InterPro" id="IPR035994">
    <property type="entry name" value="Nucleoside_phosphorylase_sf"/>
</dbReference>
<dbReference type="STRING" id="1654360.EA58_02845"/>
<evidence type="ECO:0000313" key="2">
    <source>
        <dbReference type="Proteomes" id="UP000027192"/>
    </source>
</evidence>
<dbReference type="GO" id="GO:0008930">
    <property type="term" value="F:methylthioadenosine nucleosidase activity"/>
    <property type="evidence" value="ECO:0007669"/>
    <property type="project" value="TreeGrafter"/>
</dbReference>
<gene>
    <name evidence="1" type="ORF">EA58_02845</name>
</gene>
<organism evidence="1 2">
    <name type="scientific">Photobacterium galatheae</name>
    <dbReference type="NCBI Taxonomy" id="1654360"/>
    <lineage>
        <taxon>Bacteria</taxon>
        <taxon>Pseudomonadati</taxon>
        <taxon>Pseudomonadota</taxon>
        <taxon>Gammaproteobacteria</taxon>
        <taxon>Vibrionales</taxon>
        <taxon>Vibrionaceae</taxon>
        <taxon>Photobacterium</taxon>
    </lineage>
</organism>
<comment type="caution">
    <text evidence="1">The sequence shown here is derived from an EMBL/GenBank/DDBJ whole genome shotgun (WGS) entry which is preliminary data.</text>
</comment>